<dbReference type="GO" id="GO:0005524">
    <property type="term" value="F:ATP binding"/>
    <property type="evidence" value="ECO:0007669"/>
    <property type="project" value="UniProtKB-KW"/>
</dbReference>
<evidence type="ECO:0000256" key="8">
    <source>
        <dbReference type="SAM" id="MobiDB-lite"/>
    </source>
</evidence>
<name>A0A3L6SYD6_PANMI</name>
<reference evidence="11" key="1">
    <citation type="journal article" date="2019" name="Nat. Commun.">
        <title>The genome of broomcorn millet.</title>
        <authorList>
            <person name="Zou C."/>
            <person name="Miki D."/>
            <person name="Li D."/>
            <person name="Tang Q."/>
            <person name="Xiao L."/>
            <person name="Rajput S."/>
            <person name="Deng P."/>
            <person name="Jia W."/>
            <person name="Huang R."/>
            <person name="Zhang M."/>
            <person name="Sun Y."/>
            <person name="Hu J."/>
            <person name="Fu X."/>
            <person name="Schnable P.S."/>
            <person name="Li F."/>
            <person name="Zhang H."/>
            <person name="Feng B."/>
            <person name="Zhu X."/>
            <person name="Liu R."/>
            <person name="Schnable J.C."/>
            <person name="Zhu J.-K."/>
            <person name="Zhang H."/>
        </authorList>
    </citation>
    <scope>NUCLEOTIDE SEQUENCE [LARGE SCALE GENOMIC DNA]</scope>
</reference>
<keyword evidence="3 7" id="KW-0067">ATP-binding</keyword>
<dbReference type="GO" id="GO:0005874">
    <property type="term" value="C:microtubule"/>
    <property type="evidence" value="ECO:0007669"/>
    <property type="project" value="UniProtKB-KW"/>
</dbReference>
<dbReference type="InterPro" id="IPR019821">
    <property type="entry name" value="Kinesin_motor_CS"/>
</dbReference>
<keyword evidence="4" id="KW-0175">Coiled coil</keyword>
<keyword evidence="11" id="KW-1185">Reference proteome</keyword>
<evidence type="ECO:0000256" key="3">
    <source>
        <dbReference type="ARBA" id="ARBA00022840"/>
    </source>
</evidence>
<evidence type="ECO:0000256" key="5">
    <source>
        <dbReference type="ARBA" id="ARBA00023175"/>
    </source>
</evidence>
<sequence length="381" mass="42607">MDGARVLTTKSTEEREDATRVHRVRVLVQNSPDLQQQRTNEASAAPCPHASPYRRRIHAWRRSTSPSASALPTRPPPIDPSLGGAGREWRIDDTRVTLVHRAAGPVPSAPFVFDHVFDRTATDEWSGSTARSSGTSSAPSSTASTPPPSPTDRPAAAIMNGSDADPGIIPRRLRHRASGYCCDGLSCWVWGYPEQTDDREFLVRVSYMEIYNEAINNLLTHEARRLPRLKRTWRHFGDTNMNARSSRSHTIFRMVIESSAKNQIDSEHPIRISVLNLVDLAGSERNNKTRTEGVRLNEAGHINKSLFMLGNVINKLSESGKQRLPMQELIVYTSLTFQVSTVRSCSVHLSQVPYRFLVKTHMGKEGRLKNEEALQDTRLAP</sequence>
<feature type="compositionally biased region" description="Low complexity" evidence="8">
    <location>
        <begin position="126"/>
        <end position="144"/>
    </location>
</feature>
<evidence type="ECO:0000256" key="1">
    <source>
        <dbReference type="ARBA" id="ARBA00022701"/>
    </source>
</evidence>
<evidence type="ECO:0000256" key="6">
    <source>
        <dbReference type="PROSITE-ProRule" id="PRU00283"/>
    </source>
</evidence>
<dbReference type="PANTHER" id="PTHR47968">
    <property type="entry name" value="CENTROMERE PROTEIN E"/>
    <property type="match status" value="1"/>
</dbReference>
<evidence type="ECO:0000256" key="4">
    <source>
        <dbReference type="ARBA" id="ARBA00023054"/>
    </source>
</evidence>
<dbReference type="GO" id="GO:0003777">
    <property type="term" value="F:microtubule motor activity"/>
    <property type="evidence" value="ECO:0007669"/>
    <property type="project" value="InterPro"/>
</dbReference>
<comment type="similarity">
    <text evidence="6 7">Belongs to the TRAFAC class myosin-kinesin ATPase superfamily. Kinesin family.</text>
</comment>
<feature type="region of interest" description="Disordered" evidence="8">
    <location>
        <begin position="31"/>
        <end position="87"/>
    </location>
</feature>
<keyword evidence="2 7" id="KW-0547">Nucleotide-binding</keyword>
<dbReference type="PANTHER" id="PTHR47968:SF36">
    <property type="entry name" value="KINESIN HEAVY CHAIN ISOFORM X1"/>
    <property type="match status" value="1"/>
</dbReference>
<dbReference type="InterPro" id="IPR036961">
    <property type="entry name" value="Kinesin_motor_dom_sf"/>
</dbReference>
<dbReference type="PRINTS" id="PR00380">
    <property type="entry name" value="KINESINHEAVY"/>
</dbReference>
<evidence type="ECO:0000256" key="2">
    <source>
        <dbReference type="ARBA" id="ARBA00022741"/>
    </source>
</evidence>
<dbReference type="Pfam" id="PF00225">
    <property type="entry name" value="Kinesin"/>
    <property type="match status" value="1"/>
</dbReference>
<feature type="region of interest" description="Disordered" evidence="8">
    <location>
        <begin position="123"/>
        <end position="166"/>
    </location>
</feature>
<gene>
    <name evidence="10" type="ORF">C2845_PM05G03220</name>
</gene>
<dbReference type="PROSITE" id="PS50067">
    <property type="entry name" value="KINESIN_MOTOR_2"/>
    <property type="match status" value="1"/>
</dbReference>
<dbReference type="InterPro" id="IPR027640">
    <property type="entry name" value="Kinesin-like_fam"/>
</dbReference>
<dbReference type="InterPro" id="IPR027417">
    <property type="entry name" value="P-loop_NTPase"/>
</dbReference>
<comment type="caution">
    <text evidence="6">Lacks conserved residue(s) required for the propagation of feature annotation.</text>
</comment>
<feature type="compositionally biased region" description="Basic residues" evidence="8">
    <location>
        <begin position="52"/>
        <end position="61"/>
    </location>
</feature>
<dbReference type="Proteomes" id="UP000275267">
    <property type="component" value="Unassembled WGS sequence"/>
</dbReference>
<keyword evidence="1 7" id="KW-0493">Microtubule</keyword>
<dbReference type="GO" id="GO:0007018">
    <property type="term" value="P:microtubule-based movement"/>
    <property type="evidence" value="ECO:0007669"/>
    <property type="project" value="InterPro"/>
</dbReference>
<dbReference type="PROSITE" id="PS00411">
    <property type="entry name" value="KINESIN_MOTOR_1"/>
    <property type="match status" value="1"/>
</dbReference>
<keyword evidence="5 7" id="KW-0505">Motor protein</keyword>
<protein>
    <recommendedName>
        <fullName evidence="7">Kinesin-like protein</fullName>
    </recommendedName>
</protein>
<feature type="domain" description="Kinesin motor" evidence="9">
    <location>
        <begin position="1"/>
        <end position="381"/>
    </location>
</feature>
<evidence type="ECO:0000256" key="7">
    <source>
        <dbReference type="RuleBase" id="RU000394"/>
    </source>
</evidence>
<dbReference type="InterPro" id="IPR001752">
    <property type="entry name" value="Kinesin_motor_dom"/>
</dbReference>
<proteinExistence type="inferred from homology"/>
<accession>A0A3L6SYD6</accession>
<dbReference type="Gene3D" id="3.40.850.10">
    <property type="entry name" value="Kinesin motor domain"/>
    <property type="match status" value="2"/>
</dbReference>
<evidence type="ECO:0000313" key="11">
    <source>
        <dbReference type="Proteomes" id="UP000275267"/>
    </source>
</evidence>
<comment type="caution">
    <text evidence="10">The sequence shown here is derived from an EMBL/GenBank/DDBJ whole genome shotgun (WGS) entry which is preliminary data.</text>
</comment>
<dbReference type="AlphaFoldDB" id="A0A3L6SYD6"/>
<evidence type="ECO:0000313" key="10">
    <source>
        <dbReference type="EMBL" id="RLN29347.1"/>
    </source>
</evidence>
<dbReference type="GO" id="GO:0008017">
    <property type="term" value="F:microtubule binding"/>
    <property type="evidence" value="ECO:0007669"/>
    <property type="project" value="InterPro"/>
</dbReference>
<evidence type="ECO:0000259" key="9">
    <source>
        <dbReference type="PROSITE" id="PS50067"/>
    </source>
</evidence>
<dbReference type="SUPFAM" id="SSF52540">
    <property type="entry name" value="P-loop containing nucleoside triphosphate hydrolases"/>
    <property type="match status" value="1"/>
</dbReference>
<dbReference type="STRING" id="4540.A0A3L6SYD6"/>
<dbReference type="OrthoDB" id="3176171at2759"/>
<organism evidence="10 11">
    <name type="scientific">Panicum miliaceum</name>
    <name type="common">Proso millet</name>
    <name type="synonym">Broomcorn millet</name>
    <dbReference type="NCBI Taxonomy" id="4540"/>
    <lineage>
        <taxon>Eukaryota</taxon>
        <taxon>Viridiplantae</taxon>
        <taxon>Streptophyta</taxon>
        <taxon>Embryophyta</taxon>
        <taxon>Tracheophyta</taxon>
        <taxon>Spermatophyta</taxon>
        <taxon>Magnoliopsida</taxon>
        <taxon>Liliopsida</taxon>
        <taxon>Poales</taxon>
        <taxon>Poaceae</taxon>
        <taxon>PACMAD clade</taxon>
        <taxon>Panicoideae</taxon>
        <taxon>Panicodae</taxon>
        <taxon>Paniceae</taxon>
        <taxon>Panicinae</taxon>
        <taxon>Panicum</taxon>
        <taxon>Panicum sect. Panicum</taxon>
    </lineage>
</organism>
<feature type="compositionally biased region" description="Polar residues" evidence="8">
    <location>
        <begin position="31"/>
        <end position="42"/>
    </location>
</feature>
<dbReference type="SMART" id="SM00129">
    <property type="entry name" value="KISc"/>
    <property type="match status" value="1"/>
</dbReference>
<dbReference type="EMBL" id="PQIB02000003">
    <property type="protein sequence ID" value="RLN29347.1"/>
    <property type="molecule type" value="Genomic_DNA"/>
</dbReference>